<dbReference type="Pfam" id="PF01905">
    <property type="entry name" value="DevR"/>
    <property type="match status" value="1"/>
</dbReference>
<gene>
    <name evidence="3" type="primary">cas7i</name>
    <name evidence="3" type="ORF">ACFSC9_02745</name>
</gene>
<sequence>MGKAISFTAIFRANSLNYGEGIANISELKKIHRGNGDVLTFASRQSVRYDIVRLGNEWFQWNLQTVDKAKGTVQFREDVTIEQSEEMDLFGYLKTGKKSLKRPAVVRLSHAVSMEPYRSDMEFLNNMGLAERIDETPNLANIEQHESFYTYTVTIDLDRIGVDLANKENPVELPAAEKIKRLHELLDILKLLNRNIRGRQESLSPLFVIGGIYPVANPFFLGRVMLEPQNRFWNLKVEALQDVGNTTFGNHVVADDTHIGYVSGIFHNEAQLQAAFTHTGTVEQFFAHLKTAITDYYGANV</sequence>
<dbReference type="Proteomes" id="UP001597233">
    <property type="component" value="Unassembled WGS sequence"/>
</dbReference>
<keyword evidence="1" id="KW-0051">Antiviral defense</keyword>
<accession>A0ABW4RF34</accession>
<dbReference type="EMBL" id="JBHUEH010000009">
    <property type="protein sequence ID" value="MFD1884429.1"/>
    <property type="molecule type" value="Genomic_DNA"/>
</dbReference>
<keyword evidence="4" id="KW-1185">Reference proteome</keyword>
<proteinExistence type="predicted"/>
<evidence type="ECO:0000313" key="3">
    <source>
        <dbReference type="EMBL" id="MFD1884429.1"/>
    </source>
</evidence>
<dbReference type="InterPro" id="IPR010154">
    <property type="entry name" value="CRISPR-assoc_Cas7/Cst2/DevR"/>
</dbReference>
<dbReference type="NCBIfam" id="TIGR01875">
    <property type="entry name" value="cas_MJ0381"/>
    <property type="match status" value="1"/>
</dbReference>
<evidence type="ECO:0000256" key="2">
    <source>
        <dbReference type="ARBA" id="ARBA00025626"/>
    </source>
</evidence>
<organism evidence="3 4">
    <name type="scientific">Paenibacillus wenxiniae</name>
    <dbReference type="NCBI Taxonomy" id="1636843"/>
    <lineage>
        <taxon>Bacteria</taxon>
        <taxon>Bacillati</taxon>
        <taxon>Bacillota</taxon>
        <taxon>Bacilli</taxon>
        <taxon>Bacillales</taxon>
        <taxon>Paenibacillaceae</taxon>
        <taxon>Paenibacillus</taxon>
    </lineage>
</organism>
<evidence type="ECO:0000256" key="1">
    <source>
        <dbReference type="ARBA" id="ARBA00023118"/>
    </source>
</evidence>
<dbReference type="InterPro" id="IPR013414">
    <property type="entry name" value="Cas7/Cst2/DevR_sub_I-B/Tneap"/>
</dbReference>
<reference evidence="4" key="1">
    <citation type="journal article" date="2019" name="Int. J. Syst. Evol. Microbiol.">
        <title>The Global Catalogue of Microorganisms (GCM) 10K type strain sequencing project: providing services to taxonomists for standard genome sequencing and annotation.</title>
        <authorList>
            <consortium name="The Broad Institute Genomics Platform"/>
            <consortium name="The Broad Institute Genome Sequencing Center for Infectious Disease"/>
            <person name="Wu L."/>
            <person name="Ma J."/>
        </authorList>
    </citation>
    <scope>NUCLEOTIDE SEQUENCE [LARGE SCALE GENOMIC DNA]</scope>
    <source>
        <strain evidence="4">CCUG 54950</strain>
    </source>
</reference>
<comment type="function">
    <text evidence="2">CRISPR (clustered regularly interspaced short palindromic repeat) is an adaptive immune system that provides protection against mobile genetic elements (viruses, transposable elements and conjugative plasmids). CRISPR clusters contain spacers, sequences complementary to antecedent mobile elements, and target invading nucleic acids. CRISPR clusters are transcribed and processed into CRISPR RNA (crRNA).</text>
</comment>
<name>A0ABW4RF34_9BACL</name>
<dbReference type="NCBIfam" id="TIGR02585">
    <property type="entry name" value="cas_Cst2_DevR"/>
    <property type="match status" value="1"/>
</dbReference>
<evidence type="ECO:0000313" key="4">
    <source>
        <dbReference type="Proteomes" id="UP001597233"/>
    </source>
</evidence>
<comment type="caution">
    <text evidence="3">The sequence shown here is derived from an EMBL/GenBank/DDBJ whole genome shotgun (WGS) entry which is preliminary data.</text>
</comment>
<dbReference type="RefSeq" id="WP_347326243.1">
    <property type="nucleotide sequence ID" value="NZ_JBCGUH010000010.1"/>
</dbReference>
<protein>
    <submittedName>
        <fullName evidence="3">Type I-B CRISPR-associated protein Cas7/Cst2/DevR</fullName>
    </submittedName>
</protein>